<sequence length="61" mass="6766">MAEAISPVNLELHPKLTPIPWSTPSIPAIISKVNNELRQKFKGARAHQAPFVLSATRIESY</sequence>
<evidence type="ECO:0000313" key="1">
    <source>
        <dbReference type="EMBL" id="PSO08416.1"/>
    </source>
</evidence>
<gene>
    <name evidence="1" type="ORF">B9Q04_05640</name>
</gene>
<accession>A0A2R6CCB9</accession>
<organism evidence="1 2">
    <name type="scientific">Candidatus Marsarchaeota G2 archaeon BE_D</name>
    <dbReference type="NCBI Taxonomy" id="1978158"/>
    <lineage>
        <taxon>Archaea</taxon>
        <taxon>Candidatus Marsarchaeota</taxon>
        <taxon>Candidatus Marsarchaeota group 2</taxon>
    </lineage>
</organism>
<dbReference type="EMBL" id="NEXF01000093">
    <property type="protein sequence ID" value="PSO08416.1"/>
    <property type="molecule type" value="Genomic_DNA"/>
</dbReference>
<dbReference type="AlphaFoldDB" id="A0A2R6CCB9"/>
<proteinExistence type="predicted"/>
<protein>
    <submittedName>
        <fullName evidence="1">Uncharacterized protein</fullName>
    </submittedName>
</protein>
<name>A0A2R6CCB9_9ARCH</name>
<comment type="caution">
    <text evidence="1">The sequence shown here is derived from an EMBL/GenBank/DDBJ whole genome shotgun (WGS) entry which is preliminary data.</text>
</comment>
<evidence type="ECO:0000313" key="2">
    <source>
        <dbReference type="Proteomes" id="UP000242015"/>
    </source>
</evidence>
<reference evidence="1 2" key="1">
    <citation type="submission" date="2017-04" db="EMBL/GenBank/DDBJ databases">
        <title>Novel microbial lineages endemic to geothermal iron-oxide mats fill important gaps in the evolutionary history of Archaea.</title>
        <authorList>
            <person name="Jay Z.J."/>
            <person name="Beam J.P."/>
            <person name="Dlakic M."/>
            <person name="Rusch D.B."/>
            <person name="Kozubal M.A."/>
            <person name="Inskeep W.P."/>
        </authorList>
    </citation>
    <scope>NUCLEOTIDE SEQUENCE [LARGE SCALE GENOMIC DNA]</scope>
    <source>
        <strain evidence="1">BE_D</strain>
    </source>
</reference>
<dbReference type="Proteomes" id="UP000242015">
    <property type="component" value="Unassembled WGS sequence"/>
</dbReference>